<name>A0A0J8QXU8_COCIT</name>
<organism evidence="2 3">
    <name type="scientific">Coccidioides immitis RMSCC 3703</name>
    <dbReference type="NCBI Taxonomy" id="454286"/>
    <lineage>
        <taxon>Eukaryota</taxon>
        <taxon>Fungi</taxon>
        <taxon>Dikarya</taxon>
        <taxon>Ascomycota</taxon>
        <taxon>Pezizomycotina</taxon>
        <taxon>Eurotiomycetes</taxon>
        <taxon>Eurotiomycetidae</taxon>
        <taxon>Onygenales</taxon>
        <taxon>Onygenaceae</taxon>
        <taxon>Coccidioides</taxon>
    </lineage>
</organism>
<gene>
    <name evidence="2" type="ORF">CISG_06327</name>
</gene>
<reference evidence="3" key="1">
    <citation type="journal article" date="2010" name="Genome Res.">
        <title>Population genomic sequencing of Coccidioides fungi reveals recent hybridization and transposon control.</title>
        <authorList>
            <person name="Neafsey D.E."/>
            <person name="Barker B.M."/>
            <person name="Sharpton T.J."/>
            <person name="Stajich J.E."/>
            <person name="Park D.J."/>
            <person name="Whiston E."/>
            <person name="Hung C.-Y."/>
            <person name="McMahan C."/>
            <person name="White J."/>
            <person name="Sykes S."/>
            <person name="Heiman D."/>
            <person name="Young S."/>
            <person name="Zeng Q."/>
            <person name="Abouelleil A."/>
            <person name="Aftuck L."/>
            <person name="Bessette D."/>
            <person name="Brown A."/>
            <person name="FitzGerald M."/>
            <person name="Lui A."/>
            <person name="Macdonald J.P."/>
            <person name="Priest M."/>
            <person name="Orbach M.J."/>
            <person name="Galgiani J.N."/>
            <person name="Kirkland T.N."/>
            <person name="Cole G.T."/>
            <person name="Birren B.W."/>
            <person name="Henn M.R."/>
            <person name="Taylor J.W."/>
            <person name="Rounsley S.D."/>
        </authorList>
    </citation>
    <scope>NUCLEOTIDE SEQUENCE [LARGE SCALE GENOMIC DNA]</scope>
    <source>
        <strain evidence="3">RMSCC 3703</strain>
    </source>
</reference>
<evidence type="ECO:0000256" key="1">
    <source>
        <dbReference type="SAM" id="SignalP"/>
    </source>
</evidence>
<sequence length="97" mass="10349">MKPSYILSLLGLQVASVMAIPVESDALSTEQNEVLQEDNNILAQLSNQARCIPCRGRCRGYCCPPGTPTAFGLVAAAGVRAAKQVRPRGIAWLCSMT</sequence>
<protein>
    <submittedName>
        <fullName evidence="2">Uncharacterized protein</fullName>
    </submittedName>
</protein>
<dbReference type="Proteomes" id="UP000054559">
    <property type="component" value="Unassembled WGS sequence"/>
</dbReference>
<feature type="chain" id="PRO_5005307768" evidence="1">
    <location>
        <begin position="20"/>
        <end position="97"/>
    </location>
</feature>
<evidence type="ECO:0000313" key="3">
    <source>
        <dbReference type="Proteomes" id="UP000054559"/>
    </source>
</evidence>
<proteinExistence type="predicted"/>
<keyword evidence="1" id="KW-0732">Signal</keyword>
<dbReference type="AlphaFoldDB" id="A0A0J8QXU8"/>
<evidence type="ECO:0000313" key="2">
    <source>
        <dbReference type="EMBL" id="KMU77286.1"/>
    </source>
</evidence>
<feature type="signal peptide" evidence="1">
    <location>
        <begin position="1"/>
        <end position="19"/>
    </location>
</feature>
<accession>A0A0J8QXU8</accession>
<dbReference type="EMBL" id="DS268154">
    <property type="protein sequence ID" value="KMU77286.1"/>
    <property type="molecule type" value="Genomic_DNA"/>
</dbReference>